<accession>A0AAD7TDS2</accession>
<dbReference type="EMBL" id="JAINUG010000001">
    <property type="protein sequence ID" value="KAJ8419104.1"/>
    <property type="molecule type" value="Genomic_DNA"/>
</dbReference>
<organism evidence="1 2">
    <name type="scientific">Aldrovandia affinis</name>
    <dbReference type="NCBI Taxonomy" id="143900"/>
    <lineage>
        <taxon>Eukaryota</taxon>
        <taxon>Metazoa</taxon>
        <taxon>Chordata</taxon>
        <taxon>Craniata</taxon>
        <taxon>Vertebrata</taxon>
        <taxon>Euteleostomi</taxon>
        <taxon>Actinopterygii</taxon>
        <taxon>Neopterygii</taxon>
        <taxon>Teleostei</taxon>
        <taxon>Notacanthiformes</taxon>
        <taxon>Halosauridae</taxon>
        <taxon>Aldrovandia</taxon>
    </lineage>
</organism>
<name>A0AAD7TDS2_9TELE</name>
<proteinExistence type="predicted"/>
<protein>
    <submittedName>
        <fullName evidence="1">Uncharacterized protein</fullName>
    </submittedName>
</protein>
<evidence type="ECO:0000313" key="2">
    <source>
        <dbReference type="Proteomes" id="UP001221898"/>
    </source>
</evidence>
<sequence>MNSPNLCLTCILMHERVRSPTLCWIPSAHRAEGTETDSVTRTATPFVRNVARHQCGRAVAAPRLTVIQLKRSWISMIVTTPHMLKYFSGDSHE</sequence>
<dbReference type="AlphaFoldDB" id="A0AAD7TDS2"/>
<evidence type="ECO:0000313" key="1">
    <source>
        <dbReference type="EMBL" id="KAJ8419104.1"/>
    </source>
</evidence>
<dbReference type="Proteomes" id="UP001221898">
    <property type="component" value="Unassembled WGS sequence"/>
</dbReference>
<comment type="caution">
    <text evidence="1">The sequence shown here is derived from an EMBL/GenBank/DDBJ whole genome shotgun (WGS) entry which is preliminary data.</text>
</comment>
<keyword evidence="2" id="KW-1185">Reference proteome</keyword>
<reference evidence="1" key="1">
    <citation type="journal article" date="2023" name="Science">
        <title>Genome structures resolve the early diversification of teleost fishes.</title>
        <authorList>
            <person name="Parey E."/>
            <person name="Louis A."/>
            <person name="Montfort J."/>
            <person name="Bouchez O."/>
            <person name="Roques C."/>
            <person name="Iampietro C."/>
            <person name="Lluch J."/>
            <person name="Castinel A."/>
            <person name="Donnadieu C."/>
            <person name="Desvignes T."/>
            <person name="Floi Bucao C."/>
            <person name="Jouanno E."/>
            <person name="Wen M."/>
            <person name="Mejri S."/>
            <person name="Dirks R."/>
            <person name="Jansen H."/>
            <person name="Henkel C."/>
            <person name="Chen W.J."/>
            <person name="Zahm M."/>
            <person name="Cabau C."/>
            <person name="Klopp C."/>
            <person name="Thompson A.W."/>
            <person name="Robinson-Rechavi M."/>
            <person name="Braasch I."/>
            <person name="Lecointre G."/>
            <person name="Bobe J."/>
            <person name="Postlethwait J.H."/>
            <person name="Berthelot C."/>
            <person name="Roest Crollius H."/>
            <person name="Guiguen Y."/>
        </authorList>
    </citation>
    <scope>NUCLEOTIDE SEQUENCE</scope>
    <source>
        <strain evidence="1">NC1722</strain>
    </source>
</reference>
<gene>
    <name evidence="1" type="ORF">AAFF_G00006030</name>
</gene>